<reference evidence="2" key="1">
    <citation type="submission" date="2020-10" db="EMBL/GenBank/DDBJ databases">
        <authorList>
            <person name="Kusch S."/>
        </authorList>
    </citation>
    <scope>NUCLEOTIDE SEQUENCE</scope>
    <source>
        <strain evidence="2">SwB9</strain>
    </source>
</reference>
<proteinExistence type="predicted"/>
<accession>A0A8H2ZKN5</accession>
<evidence type="ECO:0000256" key="1">
    <source>
        <dbReference type="SAM" id="Coils"/>
    </source>
</evidence>
<dbReference type="Proteomes" id="UP000624404">
    <property type="component" value="Unassembled WGS sequence"/>
</dbReference>
<organism evidence="2 3">
    <name type="scientific">Sclerotinia trifoliorum</name>
    <dbReference type="NCBI Taxonomy" id="28548"/>
    <lineage>
        <taxon>Eukaryota</taxon>
        <taxon>Fungi</taxon>
        <taxon>Dikarya</taxon>
        <taxon>Ascomycota</taxon>
        <taxon>Pezizomycotina</taxon>
        <taxon>Leotiomycetes</taxon>
        <taxon>Helotiales</taxon>
        <taxon>Sclerotiniaceae</taxon>
        <taxon>Sclerotinia</taxon>
    </lineage>
</organism>
<protein>
    <submittedName>
        <fullName evidence="2">0639a634-de08-4759-b1eb-9b8f5743e610</fullName>
    </submittedName>
</protein>
<dbReference type="EMBL" id="CAJHIA010000007">
    <property type="protein sequence ID" value="CAD6442292.1"/>
    <property type="molecule type" value="Genomic_DNA"/>
</dbReference>
<evidence type="ECO:0000313" key="2">
    <source>
        <dbReference type="EMBL" id="CAD6442292.1"/>
    </source>
</evidence>
<comment type="caution">
    <text evidence="2">The sequence shown here is derived from an EMBL/GenBank/DDBJ whole genome shotgun (WGS) entry which is preliminary data.</text>
</comment>
<name>A0A8H2ZKN5_9HELO</name>
<sequence>MLQTWDASSFQFLTGRFDHAAYVSSHSLRTAAQTKRDLHSETNCVENGAEERRPCCLLRVLNRLFQRGAAKMTLPYNNTKDFAQFDIERENLRKQIDNATQEREQAKREVENALKHTENITRERNALKTRCKNLQNDISIVCSHKDLLEANANKALDDLQATNKYLLEAKDETRNLASKYDKAVKDKISQGQEYQELLEKFEIQKKENSALNEELKVLEIGRISVTAEITTLQQNLEASEQLRQHHEILAARFRTILRTPNMLEVDDTVIADEFRWFRLQIEHIVHTYYSMSKTPSAPEHVTLRNAQMRLYHIFEAESKEHRLHARMRAFIFQHLDESLLFTTSFGLEDKNLGMEQELRNFESSFSEDHPDRHIELANWRTLTMKCAQYLQPASPSHPPRICMNVAEDFLYLLAPLRTDPNQKTNQLRGEWQELCMRAFKLTMKLRTCKDVYRCEIPKWGEVLHEDDVQPQAAVYTEKCKRKTELNDSFVIAYDITGTLVKYPFEQPEKRVVVVKPCVAVQAHPDDG</sequence>
<evidence type="ECO:0000313" key="3">
    <source>
        <dbReference type="Proteomes" id="UP000624404"/>
    </source>
</evidence>
<gene>
    <name evidence="2" type="ORF">SCLTRI_LOCUS2084</name>
</gene>
<keyword evidence="3" id="KW-1185">Reference proteome</keyword>
<dbReference type="OrthoDB" id="5393537at2759"/>
<dbReference type="AlphaFoldDB" id="A0A8H2ZKN5"/>
<keyword evidence="1" id="KW-0175">Coiled coil</keyword>
<feature type="coiled-coil region" evidence="1">
    <location>
        <begin position="82"/>
        <end position="137"/>
    </location>
</feature>